<sequence>MSSEMVMTSARLAVPSKTRDRPDPPLPAREAPFPGKALKSFQAVSSSEKARTSMSRQRRAHSSAPFRRSVLQTMASSCAKMIQMASVTKVFENGSQRSTFRFKNLISKTNTNYNNK</sequence>
<evidence type="ECO:0000313" key="3">
    <source>
        <dbReference type="Proteomes" id="UP001175271"/>
    </source>
</evidence>
<dbReference type="EMBL" id="JAUCMV010000004">
    <property type="protein sequence ID" value="KAK0404339.1"/>
    <property type="molecule type" value="Genomic_DNA"/>
</dbReference>
<proteinExistence type="predicted"/>
<organism evidence="2 3">
    <name type="scientific">Steinernema hermaphroditum</name>
    <dbReference type="NCBI Taxonomy" id="289476"/>
    <lineage>
        <taxon>Eukaryota</taxon>
        <taxon>Metazoa</taxon>
        <taxon>Ecdysozoa</taxon>
        <taxon>Nematoda</taxon>
        <taxon>Chromadorea</taxon>
        <taxon>Rhabditida</taxon>
        <taxon>Tylenchina</taxon>
        <taxon>Panagrolaimomorpha</taxon>
        <taxon>Strongyloidoidea</taxon>
        <taxon>Steinernematidae</taxon>
        <taxon>Steinernema</taxon>
    </lineage>
</organism>
<reference evidence="2" key="1">
    <citation type="submission" date="2023-06" db="EMBL/GenBank/DDBJ databases">
        <title>Genomic analysis of the entomopathogenic nematode Steinernema hermaphroditum.</title>
        <authorList>
            <person name="Schwarz E.M."/>
            <person name="Heppert J.K."/>
            <person name="Baniya A."/>
            <person name="Schwartz H.T."/>
            <person name="Tan C.-H."/>
            <person name="Antoshechkin I."/>
            <person name="Sternberg P.W."/>
            <person name="Goodrich-Blair H."/>
            <person name="Dillman A.R."/>
        </authorList>
    </citation>
    <scope>NUCLEOTIDE SEQUENCE</scope>
    <source>
        <strain evidence="2">PS9179</strain>
        <tissue evidence="2">Whole animal</tissue>
    </source>
</reference>
<gene>
    <name evidence="2" type="ORF">QR680_017404</name>
</gene>
<accession>A0AA39HFG2</accession>
<dbReference type="Proteomes" id="UP001175271">
    <property type="component" value="Unassembled WGS sequence"/>
</dbReference>
<evidence type="ECO:0000313" key="2">
    <source>
        <dbReference type="EMBL" id="KAK0404339.1"/>
    </source>
</evidence>
<keyword evidence="3" id="KW-1185">Reference proteome</keyword>
<feature type="region of interest" description="Disordered" evidence="1">
    <location>
        <begin position="1"/>
        <end position="68"/>
    </location>
</feature>
<comment type="caution">
    <text evidence="2">The sequence shown here is derived from an EMBL/GenBank/DDBJ whole genome shotgun (WGS) entry which is preliminary data.</text>
</comment>
<dbReference type="AlphaFoldDB" id="A0AA39HFG2"/>
<protein>
    <submittedName>
        <fullName evidence="2">Uncharacterized protein</fullName>
    </submittedName>
</protein>
<name>A0AA39HFG2_9BILA</name>
<evidence type="ECO:0000256" key="1">
    <source>
        <dbReference type="SAM" id="MobiDB-lite"/>
    </source>
</evidence>
<feature type="compositionally biased region" description="Polar residues" evidence="1">
    <location>
        <begin position="42"/>
        <end position="55"/>
    </location>
</feature>